<dbReference type="WBParaSite" id="ACRNAN_scaffold109.g14101.t1">
    <property type="protein sequence ID" value="ACRNAN_scaffold109.g14101.t1"/>
    <property type="gene ID" value="ACRNAN_scaffold109.g14101"/>
</dbReference>
<dbReference type="InterPro" id="IPR013783">
    <property type="entry name" value="Ig-like_fold"/>
</dbReference>
<dbReference type="PANTHER" id="PTHR47633">
    <property type="entry name" value="IMMUNOGLOBULIN"/>
    <property type="match status" value="1"/>
</dbReference>
<feature type="domain" description="Ig-like" evidence="3">
    <location>
        <begin position="138"/>
        <end position="227"/>
    </location>
</feature>
<dbReference type="Gene3D" id="2.60.40.10">
    <property type="entry name" value="Immunoglobulins"/>
    <property type="match status" value="2"/>
</dbReference>
<evidence type="ECO:0000313" key="5">
    <source>
        <dbReference type="WBParaSite" id="ACRNAN_scaffold109.g14101.t1"/>
    </source>
</evidence>
<feature type="domain" description="Ig-like" evidence="3">
    <location>
        <begin position="17"/>
        <end position="105"/>
    </location>
</feature>
<sequence>MPFKRPLGERAVNQSAPTFIRPLQDRRVIVGQSVTLECQIDGYPDPVIKWLKDGQNVTQCPDYEMIQEGKKHALVIKCAQGADAGRFTIQAMNAAGIKQSTCMLIVGPAPTPIPGGSGSMSVAPSPGPPQTPVGPSAPFFIKELRHQPHKQGEKAVLEARVVGVPIPQVEWLKDGKSLNNYRLNVEYDPQTGICALTIPQMFNEDIGEYTIKAVNNLGTAQTSAQLVSSKEKKVQGA</sequence>
<dbReference type="InterPro" id="IPR003599">
    <property type="entry name" value="Ig_sub"/>
</dbReference>
<dbReference type="AlphaFoldDB" id="A0A914CHI1"/>
<keyword evidence="4" id="KW-1185">Reference proteome</keyword>
<dbReference type="InterPro" id="IPR007110">
    <property type="entry name" value="Ig-like_dom"/>
</dbReference>
<dbReference type="PROSITE" id="PS50835">
    <property type="entry name" value="IG_LIKE"/>
    <property type="match status" value="2"/>
</dbReference>
<dbReference type="SMART" id="SM00408">
    <property type="entry name" value="IGc2"/>
    <property type="match status" value="2"/>
</dbReference>
<name>A0A914CHI1_9BILA</name>
<comment type="similarity">
    <text evidence="1">Belongs to the protein kinase superfamily. CAMK Ser/Thr protein kinase family.</text>
</comment>
<dbReference type="Proteomes" id="UP000887540">
    <property type="component" value="Unplaced"/>
</dbReference>
<dbReference type="Pfam" id="PF07679">
    <property type="entry name" value="I-set"/>
    <property type="match status" value="2"/>
</dbReference>
<dbReference type="InterPro" id="IPR003598">
    <property type="entry name" value="Ig_sub2"/>
</dbReference>
<dbReference type="InterPro" id="IPR013098">
    <property type="entry name" value="Ig_I-set"/>
</dbReference>
<dbReference type="SUPFAM" id="SSF48726">
    <property type="entry name" value="Immunoglobulin"/>
    <property type="match status" value="2"/>
</dbReference>
<accession>A0A914CHI1</accession>
<dbReference type="InterPro" id="IPR036179">
    <property type="entry name" value="Ig-like_dom_sf"/>
</dbReference>
<evidence type="ECO:0000256" key="1">
    <source>
        <dbReference type="ARBA" id="ARBA00006692"/>
    </source>
</evidence>
<dbReference type="SMART" id="SM00409">
    <property type="entry name" value="IG"/>
    <property type="match status" value="2"/>
</dbReference>
<protein>
    <submittedName>
        <fullName evidence="5">Ig-like domain-containing protein</fullName>
    </submittedName>
</protein>
<reference evidence="5" key="1">
    <citation type="submission" date="2022-11" db="UniProtKB">
        <authorList>
            <consortium name="WormBaseParasite"/>
        </authorList>
    </citation>
    <scope>IDENTIFICATION</scope>
</reference>
<evidence type="ECO:0000259" key="3">
    <source>
        <dbReference type="PROSITE" id="PS50835"/>
    </source>
</evidence>
<evidence type="ECO:0000313" key="4">
    <source>
        <dbReference type="Proteomes" id="UP000887540"/>
    </source>
</evidence>
<keyword evidence="2" id="KW-0393">Immunoglobulin domain</keyword>
<organism evidence="4 5">
    <name type="scientific">Acrobeloides nanus</name>
    <dbReference type="NCBI Taxonomy" id="290746"/>
    <lineage>
        <taxon>Eukaryota</taxon>
        <taxon>Metazoa</taxon>
        <taxon>Ecdysozoa</taxon>
        <taxon>Nematoda</taxon>
        <taxon>Chromadorea</taxon>
        <taxon>Rhabditida</taxon>
        <taxon>Tylenchina</taxon>
        <taxon>Cephalobomorpha</taxon>
        <taxon>Cephaloboidea</taxon>
        <taxon>Cephalobidae</taxon>
        <taxon>Acrobeloides</taxon>
    </lineage>
</organism>
<proteinExistence type="inferred from homology"/>
<evidence type="ECO:0000256" key="2">
    <source>
        <dbReference type="ARBA" id="ARBA00023319"/>
    </source>
</evidence>
<dbReference type="FunFam" id="2.60.40.10:FF:000080">
    <property type="entry name" value="Myosin light chain kinase, smooth muscle"/>
    <property type="match status" value="2"/>
</dbReference>